<dbReference type="AlphaFoldDB" id="A0A565BII6"/>
<evidence type="ECO:0000313" key="1">
    <source>
        <dbReference type="EMBL" id="VVB01452.1"/>
    </source>
</evidence>
<accession>A0A565BII6</accession>
<organism evidence="1 2">
    <name type="scientific">Arabis nemorensis</name>
    <dbReference type="NCBI Taxonomy" id="586526"/>
    <lineage>
        <taxon>Eukaryota</taxon>
        <taxon>Viridiplantae</taxon>
        <taxon>Streptophyta</taxon>
        <taxon>Embryophyta</taxon>
        <taxon>Tracheophyta</taxon>
        <taxon>Spermatophyta</taxon>
        <taxon>Magnoliopsida</taxon>
        <taxon>eudicotyledons</taxon>
        <taxon>Gunneridae</taxon>
        <taxon>Pentapetalae</taxon>
        <taxon>rosids</taxon>
        <taxon>malvids</taxon>
        <taxon>Brassicales</taxon>
        <taxon>Brassicaceae</taxon>
        <taxon>Arabideae</taxon>
        <taxon>Arabis</taxon>
    </lineage>
</organism>
<protein>
    <submittedName>
        <fullName evidence="1">Uncharacterized protein</fullName>
    </submittedName>
</protein>
<gene>
    <name evidence="1" type="ORF">ANE_LOCUS11896</name>
</gene>
<dbReference type="Proteomes" id="UP000489600">
    <property type="component" value="Unassembled WGS sequence"/>
</dbReference>
<dbReference type="EMBL" id="CABITT030000004">
    <property type="protein sequence ID" value="VVB01452.1"/>
    <property type="molecule type" value="Genomic_DNA"/>
</dbReference>
<evidence type="ECO:0000313" key="2">
    <source>
        <dbReference type="Proteomes" id="UP000489600"/>
    </source>
</evidence>
<keyword evidence="2" id="KW-1185">Reference proteome</keyword>
<proteinExistence type="predicted"/>
<comment type="caution">
    <text evidence="1">The sequence shown here is derived from an EMBL/GenBank/DDBJ whole genome shotgun (WGS) entry which is preliminary data.</text>
</comment>
<name>A0A565BII6_9BRAS</name>
<sequence length="57" mass="6379">MDFDALGCGNVTSLVSSDEILGDLVRADDSSQGNLDLNRPFTSYQHHDEDWLRDFSC</sequence>
<reference evidence="1" key="1">
    <citation type="submission" date="2019-07" db="EMBL/GenBank/DDBJ databases">
        <authorList>
            <person name="Dittberner H."/>
        </authorList>
    </citation>
    <scope>NUCLEOTIDE SEQUENCE [LARGE SCALE GENOMIC DNA]</scope>
</reference>